<dbReference type="CDD" id="cd06261">
    <property type="entry name" value="TM_PBP2"/>
    <property type="match status" value="1"/>
</dbReference>
<evidence type="ECO:0000313" key="13">
    <source>
        <dbReference type="EMBL" id="EOT39264.1"/>
    </source>
</evidence>
<keyword evidence="6 11" id="KW-0812">Transmembrane</keyword>
<organism evidence="13 14">
    <name type="scientific">Enterococcus dispar ATCC 51266</name>
    <dbReference type="NCBI Taxonomy" id="1139219"/>
    <lineage>
        <taxon>Bacteria</taxon>
        <taxon>Bacillati</taxon>
        <taxon>Bacillota</taxon>
        <taxon>Bacilli</taxon>
        <taxon>Lactobacillales</taxon>
        <taxon>Enterococcaceae</taxon>
        <taxon>Enterococcus</taxon>
    </lineage>
</organism>
<dbReference type="PANTHER" id="PTHR32243:SF50">
    <property type="entry name" value="MALTOSE_MALTODEXTRIN TRANSPORT SYSTEM PERMEASE PROTEIN MALG"/>
    <property type="match status" value="1"/>
</dbReference>
<dbReference type="RefSeq" id="WP_016173386.1">
    <property type="nucleotide sequence ID" value="NZ_ASWK01000001.1"/>
</dbReference>
<dbReference type="PATRIC" id="fig|1139219.3.peg.2204"/>
<proteinExistence type="inferred from homology"/>
<comment type="caution">
    <text evidence="13">The sequence shown here is derived from an EMBL/GenBank/DDBJ whole genome shotgun (WGS) entry which is preliminary data.</text>
</comment>
<sequence>MKKILKKSNFFTYFILIFASIIIIFPLLITIISAFTVGNVVAFKLEFHNQWTLSNFTRLFSESMYGQWYVNTLIIAVGTMVFQVITVTLSGYVYSRYSFIGKKQSLIFFLIVQMIPTMSALTAFYVMGLLANGLDQYWFLTLIYIGGGIPMNTWLMKGYFDTIPISLDESAKLDGAGSFRIFAQIVAPLVKPMIAVQALWAFMTPFGDYMLSKFLLRSPDRTTVAVGLQTFINDTRNQRVTLFAAGAILVALPIAALFFYLQKYFVAGLSNGGVKG</sequence>
<comment type="similarity">
    <text evidence="2">Belongs to the binding-protein-dependent transport system permease family. MalFG subfamily.</text>
</comment>
<evidence type="ECO:0000256" key="8">
    <source>
        <dbReference type="ARBA" id="ARBA00023136"/>
    </source>
</evidence>
<dbReference type="FunFam" id="1.10.3720.10:FF:000034">
    <property type="entry name" value="Sugar ABC transporter permease"/>
    <property type="match status" value="1"/>
</dbReference>
<evidence type="ECO:0000256" key="9">
    <source>
        <dbReference type="ARBA" id="ARBA00053689"/>
    </source>
</evidence>
<feature type="transmembrane region" description="Helical" evidence="11">
    <location>
        <begin position="137"/>
        <end position="160"/>
    </location>
</feature>
<dbReference type="HOGENOM" id="CLU_016047_1_2_9"/>
<dbReference type="Gene3D" id="1.10.3720.10">
    <property type="entry name" value="MetI-like"/>
    <property type="match status" value="1"/>
</dbReference>
<reference evidence="13 14" key="1">
    <citation type="submission" date="2013-03" db="EMBL/GenBank/DDBJ databases">
        <title>The Genome Sequence of Enterococcus dispar ATCC_51266 (Illumina only assembly).</title>
        <authorList>
            <consortium name="The Broad Institute Genomics Platform"/>
            <consortium name="The Broad Institute Genome Sequencing Center for Infectious Disease"/>
            <person name="Earl A."/>
            <person name="Russ C."/>
            <person name="Gilmore M."/>
            <person name="Surin D."/>
            <person name="Walker B."/>
            <person name="Young S."/>
            <person name="Zeng Q."/>
            <person name="Gargeya S."/>
            <person name="Fitzgerald M."/>
            <person name="Haas B."/>
            <person name="Abouelleil A."/>
            <person name="Allen A.W."/>
            <person name="Alvarado L."/>
            <person name="Arachchi H.M."/>
            <person name="Berlin A.M."/>
            <person name="Chapman S.B."/>
            <person name="Gainer-Dewar J."/>
            <person name="Goldberg J."/>
            <person name="Griggs A."/>
            <person name="Gujja S."/>
            <person name="Hansen M."/>
            <person name="Howarth C."/>
            <person name="Imamovic A."/>
            <person name="Ireland A."/>
            <person name="Larimer J."/>
            <person name="McCowan C."/>
            <person name="Murphy C."/>
            <person name="Pearson M."/>
            <person name="Poon T.W."/>
            <person name="Priest M."/>
            <person name="Roberts A."/>
            <person name="Saif S."/>
            <person name="Shea T."/>
            <person name="Sisk P."/>
            <person name="Sykes S."/>
            <person name="Wortman J."/>
            <person name="Nusbaum C."/>
            <person name="Birren B."/>
        </authorList>
    </citation>
    <scope>NUCLEOTIDE SEQUENCE [LARGE SCALE GENOMIC DNA]</scope>
    <source>
        <strain evidence="13 14">ATCC 51266</strain>
    </source>
</reference>
<keyword evidence="7 11" id="KW-1133">Transmembrane helix</keyword>
<dbReference type="InterPro" id="IPR050901">
    <property type="entry name" value="BP-dep_ABC_trans_perm"/>
</dbReference>
<dbReference type="GO" id="GO:0042956">
    <property type="term" value="P:maltodextrin transmembrane transport"/>
    <property type="evidence" value="ECO:0007669"/>
    <property type="project" value="TreeGrafter"/>
</dbReference>
<comment type="subcellular location">
    <subcellularLocation>
        <location evidence="1 11">Cell membrane</location>
        <topology evidence="1 11">Multi-pass membrane protein</topology>
    </subcellularLocation>
</comment>
<dbReference type="eggNOG" id="COG3833">
    <property type="taxonomic scope" value="Bacteria"/>
</dbReference>
<dbReference type="GO" id="GO:0005886">
    <property type="term" value="C:plasma membrane"/>
    <property type="evidence" value="ECO:0007669"/>
    <property type="project" value="UniProtKB-SubCell"/>
</dbReference>
<dbReference type="AlphaFoldDB" id="S0K2B6"/>
<feature type="transmembrane region" description="Helical" evidence="11">
    <location>
        <begin position="12"/>
        <end position="35"/>
    </location>
</feature>
<feature type="transmembrane region" description="Helical" evidence="11">
    <location>
        <begin position="106"/>
        <end position="131"/>
    </location>
</feature>
<comment type="function">
    <text evidence="9">Part of the binding-protein-dependent transport system for maltodextrin; probably responsible for the translocation of the substrate across the membrane.</text>
</comment>
<dbReference type="InterPro" id="IPR035906">
    <property type="entry name" value="MetI-like_sf"/>
</dbReference>
<gene>
    <name evidence="13" type="ORF">OMK_02260</name>
</gene>
<keyword evidence="8 11" id="KW-0472">Membrane</keyword>
<evidence type="ECO:0000259" key="12">
    <source>
        <dbReference type="PROSITE" id="PS50928"/>
    </source>
</evidence>
<dbReference type="Pfam" id="PF00528">
    <property type="entry name" value="BPD_transp_1"/>
    <property type="match status" value="1"/>
</dbReference>
<keyword evidence="3 11" id="KW-0813">Transport</keyword>
<evidence type="ECO:0000313" key="14">
    <source>
        <dbReference type="Proteomes" id="UP000014127"/>
    </source>
</evidence>
<feature type="transmembrane region" description="Helical" evidence="11">
    <location>
        <begin position="181"/>
        <end position="203"/>
    </location>
</feature>
<feature type="domain" description="ABC transmembrane type-1" evidence="12">
    <location>
        <begin position="69"/>
        <end position="261"/>
    </location>
</feature>
<evidence type="ECO:0000256" key="5">
    <source>
        <dbReference type="ARBA" id="ARBA00022597"/>
    </source>
</evidence>
<evidence type="ECO:0000256" key="3">
    <source>
        <dbReference type="ARBA" id="ARBA00022448"/>
    </source>
</evidence>
<feature type="transmembrane region" description="Helical" evidence="11">
    <location>
        <begin position="240"/>
        <end position="261"/>
    </location>
</feature>
<dbReference type="InterPro" id="IPR000515">
    <property type="entry name" value="MetI-like"/>
</dbReference>
<name>S0K2B6_9ENTE</name>
<evidence type="ECO:0000256" key="4">
    <source>
        <dbReference type="ARBA" id="ARBA00022475"/>
    </source>
</evidence>
<dbReference type="SUPFAM" id="SSF161098">
    <property type="entry name" value="MetI-like"/>
    <property type="match status" value="1"/>
</dbReference>
<dbReference type="Proteomes" id="UP000014127">
    <property type="component" value="Unassembled WGS sequence"/>
</dbReference>
<dbReference type="STRING" id="44009.RV01_GL001840"/>
<accession>S0K2B6</accession>
<evidence type="ECO:0000256" key="2">
    <source>
        <dbReference type="ARBA" id="ARBA00009047"/>
    </source>
</evidence>
<dbReference type="OrthoDB" id="9794684at2"/>
<feature type="transmembrane region" description="Helical" evidence="11">
    <location>
        <begin position="68"/>
        <end position="94"/>
    </location>
</feature>
<keyword evidence="14" id="KW-1185">Reference proteome</keyword>
<evidence type="ECO:0000256" key="7">
    <source>
        <dbReference type="ARBA" id="ARBA00022989"/>
    </source>
</evidence>
<dbReference type="PANTHER" id="PTHR32243">
    <property type="entry name" value="MALTOSE TRANSPORT SYSTEM PERMEASE-RELATED"/>
    <property type="match status" value="1"/>
</dbReference>
<dbReference type="EMBL" id="AHYR01000011">
    <property type="protein sequence ID" value="EOT39264.1"/>
    <property type="molecule type" value="Genomic_DNA"/>
</dbReference>
<evidence type="ECO:0000256" key="10">
    <source>
        <dbReference type="ARBA" id="ARBA00074294"/>
    </source>
</evidence>
<evidence type="ECO:0000256" key="6">
    <source>
        <dbReference type="ARBA" id="ARBA00022692"/>
    </source>
</evidence>
<keyword evidence="5" id="KW-0762">Sugar transport</keyword>
<keyword evidence="4" id="KW-1003">Cell membrane</keyword>
<dbReference type="GO" id="GO:0015423">
    <property type="term" value="F:ABC-type maltose transporter activity"/>
    <property type="evidence" value="ECO:0007669"/>
    <property type="project" value="TreeGrafter"/>
</dbReference>
<dbReference type="PROSITE" id="PS50928">
    <property type="entry name" value="ABC_TM1"/>
    <property type="match status" value="1"/>
</dbReference>
<evidence type="ECO:0000256" key="11">
    <source>
        <dbReference type="RuleBase" id="RU363032"/>
    </source>
</evidence>
<evidence type="ECO:0000256" key="1">
    <source>
        <dbReference type="ARBA" id="ARBA00004651"/>
    </source>
</evidence>
<protein>
    <recommendedName>
        <fullName evidence="10">Maltodextrin transport system permease protein MalD</fullName>
    </recommendedName>
</protein>